<evidence type="ECO:0000313" key="2">
    <source>
        <dbReference type="Proteomes" id="UP000297714"/>
    </source>
</evidence>
<reference evidence="1 2" key="1">
    <citation type="submission" date="2019-04" db="EMBL/GenBank/DDBJ databases">
        <authorList>
            <person name="Poehlein A."/>
            <person name="Bengelsdorf F.R."/>
            <person name="Duerre P."/>
            <person name="Daniel R."/>
        </authorList>
    </citation>
    <scope>NUCLEOTIDE SEQUENCE [LARGE SCALE GENOMIC DNA]</scope>
    <source>
        <strain evidence="1 2">BS-1</strain>
    </source>
</reference>
<dbReference type="InterPro" id="IPR016787">
    <property type="entry name" value="UCP021328"/>
</dbReference>
<gene>
    <name evidence="1" type="ORF">CAGA_03850</name>
</gene>
<organism evidence="1 2">
    <name type="scientific">Caproiciproducens galactitolivorans</name>
    <dbReference type="NCBI Taxonomy" id="642589"/>
    <lineage>
        <taxon>Bacteria</taxon>
        <taxon>Bacillati</taxon>
        <taxon>Bacillota</taxon>
        <taxon>Clostridia</taxon>
        <taxon>Eubacteriales</taxon>
        <taxon>Acutalibacteraceae</taxon>
        <taxon>Caproiciproducens</taxon>
    </lineage>
</organism>
<comment type="caution">
    <text evidence="1">The sequence shown here is derived from an EMBL/GenBank/DDBJ whole genome shotgun (WGS) entry which is preliminary data.</text>
</comment>
<keyword evidence="2" id="KW-1185">Reference proteome</keyword>
<dbReference type="Proteomes" id="UP000297714">
    <property type="component" value="Unassembled WGS sequence"/>
</dbReference>
<dbReference type="EMBL" id="SRMQ01000001">
    <property type="protein sequence ID" value="TGJ77975.1"/>
    <property type="molecule type" value="Genomic_DNA"/>
</dbReference>
<accession>A0A4Z0YF80</accession>
<evidence type="ECO:0000313" key="1">
    <source>
        <dbReference type="EMBL" id="TGJ77975.1"/>
    </source>
</evidence>
<protein>
    <recommendedName>
        <fullName evidence="3">DUF2992 domain-containing protein</fullName>
    </recommendedName>
</protein>
<dbReference type="RefSeq" id="WP_243112903.1">
    <property type="nucleotide sequence ID" value="NZ_JAJUFJ010000001.1"/>
</dbReference>
<name>A0A4Z0YF80_9FIRM</name>
<sequence>MDKCRITVFFENPFWVGVMEQLIDGKLEAAKVTFGAESKDYEIYSYFYWKIKRLNKRKSIQNGCSSLSTANYCKAESAQAQQALKLQQEQGKTGTEIF</sequence>
<evidence type="ECO:0008006" key="3">
    <source>
        <dbReference type="Google" id="ProtNLM"/>
    </source>
</evidence>
<dbReference type="AlphaFoldDB" id="A0A4Z0YF80"/>
<dbReference type="Pfam" id="PF11208">
    <property type="entry name" value="DUF2992"/>
    <property type="match status" value="1"/>
</dbReference>
<proteinExistence type="predicted"/>